<reference evidence="4 5" key="1">
    <citation type="submission" date="2022-10" db="EMBL/GenBank/DDBJ databases">
        <title>Draft genome sequence of Streptomyces sp. YSPA8.</title>
        <authorList>
            <person name="Moriuchi R."/>
            <person name="Dohra H."/>
            <person name="Yamamura H."/>
            <person name="Kodani S."/>
        </authorList>
    </citation>
    <scope>NUCLEOTIDE SEQUENCE [LARGE SCALE GENOMIC DNA]</scope>
    <source>
        <strain evidence="4 5">YSPA8</strain>
    </source>
</reference>
<dbReference type="Gene3D" id="1.10.630.10">
    <property type="entry name" value="Cytochrome P450"/>
    <property type="match status" value="1"/>
</dbReference>
<dbReference type="InterPro" id="IPR002397">
    <property type="entry name" value="Cyt_P450_B"/>
</dbReference>
<name>A0ABQ5NWU1_9ACTN</name>
<dbReference type="PRINTS" id="PR00385">
    <property type="entry name" value="P450"/>
</dbReference>
<dbReference type="PANTHER" id="PTHR46696">
    <property type="entry name" value="P450, PUTATIVE (EUROFUNG)-RELATED"/>
    <property type="match status" value="1"/>
</dbReference>
<dbReference type="InterPro" id="IPR036396">
    <property type="entry name" value="Cyt_P450_sf"/>
</dbReference>
<proteinExistence type="inferred from homology"/>
<dbReference type="CDD" id="cd11031">
    <property type="entry name" value="Cyp158A-like"/>
    <property type="match status" value="1"/>
</dbReference>
<keyword evidence="2" id="KW-0560">Oxidoreductase</keyword>
<keyword evidence="2" id="KW-0408">Iron</keyword>
<keyword evidence="5" id="KW-1185">Reference proteome</keyword>
<evidence type="ECO:0000256" key="1">
    <source>
        <dbReference type="ARBA" id="ARBA00010617"/>
    </source>
</evidence>
<evidence type="ECO:0000256" key="3">
    <source>
        <dbReference type="SAM" id="MobiDB-lite"/>
    </source>
</evidence>
<keyword evidence="2" id="KW-0479">Metal-binding</keyword>
<dbReference type="EMBL" id="BSBI01000003">
    <property type="protein sequence ID" value="GLF94655.1"/>
    <property type="molecule type" value="Genomic_DNA"/>
</dbReference>
<dbReference type="Proteomes" id="UP001291653">
    <property type="component" value="Unassembled WGS sequence"/>
</dbReference>
<comment type="similarity">
    <text evidence="1 2">Belongs to the cytochrome P450 family.</text>
</comment>
<feature type="region of interest" description="Disordered" evidence="3">
    <location>
        <begin position="1"/>
        <end position="21"/>
    </location>
</feature>
<dbReference type="PROSITE" id="PS00086">
    <property type="entry name" value="CYTOCHROME_P450"/>
    <property type="match status" value="1"/>
</dbReference>
<dbReference type="PANTHER" id="PTHR46696:SF6">
    <property type="entry name" value="P450, PUTATIVE (EUROFUNG)-RELATED"/>
    <property type="match status" value="1"/>
</dbReference>
<dbReference type="InterPro" id="IPR001128">
    <property type="entry name" value="Cyt_P450"/>
</dbReference>
<dbReference type="Pfam" id="PF00067">
    <property type="entry name" value="p450"/>
    <property type="match status" value="1"/>
</dbReference>
<gene>
    <name evidence="4" type="ORF">SYYSPA8_10180</name>
</gene>
<sequence length="397" mass="43087">MQTQQTVPDYPSHGFAGEPHALPEGPVARVRLPSGSVVWLVTGYEEVRAALAQPVFSRELKEGDPRVGSAGVPGGPVRVARTLQSDGSAHLELRRLAARPFTPRRIEALRERVQELTDGYLDAMEASGAPADLVAGLAYPLPITVIADLLAVPEADRPRFAGLSDTLVTVLGVSEEEADAARAGIQRCFGELIAARREVRGDDVISGWLTAAEEDGVPLTDGEVARLAQTVLVGGYETTVNTIGAGMWRLFQHPEQLAALRDDPGLIRGAVEEILRHQPQGSFFLILVAREDVELGGVTIREGEGVMPLPYAANRDPARFPDPDRFDILRPPVGHVTFGYGPHACLGSALARIELEVTLTGLLRRFPRLRPVATDLNALPWRHDRLVCGLKELYVDW</sequence>
<organism evidence="4 5">
    <name type="scientific">Streptomyces yaizuensis</name>
    <dbReference type="NCBI Taxonomy" id="2989713"/>
    <lineage>
        <taxon>Bacteria</taxon>
        <taxon>Bacillati</taxon>
        <taxon>Actinomycetota</taxon>
        <taxon>Actinomycetes</taxon>
        <taxon>Kitasatosporales</taxon>
        <taxon>Streptomycetaceae</taxon>
        <taxon>Streptomyces</taxon>
    </lineage>
</organism>
<dbReference type="RefSeq" id="WP_323446718.1">
    <property type="nucleotide sequence ID" value="NZ_BSBI01000003.1"/>
</dbReference>
<evidence type="ECO:0000313" key="4">
    <source>
        <dbReference type="EMBL" id="GLF94655.1"/>
    </source>
</evidence>
<evidence type="ECO:0000313" key="5">
    <source>
        <dbReference type="Proteomes" id="UP001291653"/>
    </source>
</evidence>
<keyword evidence="2" id="KW-0503">Monooxygenase</keyword>
<evidence type="ECO:0000256" key="2">
    <source>
        <dbReference type="RuleBase" id="RU000461"/>
    </source>
</evidence>
<comment type="caution">
    <text evidence="4">The sequence shown here is derived from an EMBL/GenBank/DDBJ whole genome shotgun (WGS) entry which is preliminary data.</text>
</comment>
<protein>
    <submittedName>
        <fullName evidence="4">Cytochrome P450</fullName>
    </submittedName>
</protein>
<accession>A0ABQ5NWU1</accession>
<dbReference type="PRINTS" id="PR00359">
    <property type="entry name" value="BP450"/>
</dbReference>
<dbReference type="SUPFAM" id="SSF48264">
    <property type="entry name" value="Cytochrome P450"/>
    <property type="match status" value="1"/>
</dbReference>
<dbReference type="InterPro" id="IPR017972">
    <property type="entry name" value="Cyt_P450_CS"/>
</dbReference>
<keyword evidence="2" id="KW-0349">Heme</keyword>